<dbReference type="SMART" id="SM00209">
    <property type="entry name" value="TSP1"/>
    <property type="match status" value="2"/>
</dbReference>
<dbReference type="OrthoDB" id="9867095at2759"/>
<dbReference type="SUPFAM" id="SSF82895">
    <property type="entry name" value="TSP-1 type 1 repeat"/>
    <property type="match status" value="2"/>
</dbReference>
<dbReference type="Proteomes" id="UP000749559">
    <property type="component" value="Unassembled WGS sequence"/>
</dbReference>
<dbReference type="InterPro" id="IPR036383">
    <property type="entry name" value="TSP1_rpt_sf"/>
</dbReference>
<feature type="region of interest" description="Disordered" evidence="1">
    <location>
        <begin position="22"/>
        <end position="44"/>
    </location>
</feature>
<comment type="caution">
    <text evidence="3">The sequence shown here is derived from an EMBL/GenBank/DDBJ whole genome shotgun (WGS) entry which is preliminary data.</text>
</comment>
<dbReference type="AlphaFoldDB" id="A0A8S4NKK4"/>
<feature type="chain" id="PRO_5035800506" evidence="2">
    <location>
        <begin position="20"/>
        <end position="461"/>
    </location>
</feature>
<feature type="non-terminal residue" evidence="3">
    <location>
        <position position="1"/>
    </location>
</feature>
<feature type="compositionally biased region" description="Pro residues" evidence="1">
    <location>
        <begin position="121"/>
        <end position="139"/>
    </location>
</feature>
<evidence type="ECO:0000256" key="1">
    <source>
        <dbReference type="SAM" id="MobiDB-lite"/>
    </source>
</evidence>
<proteinExistence type="predicted"/>
<dbReference type="EMBL" id="CAIIXF020000004">
    <property type="protein sequence ID" value="CAH1782069.1"/>
    <property type="molecule type" value="Genomic_DNA"/>
</dbReference>
<evidence type="ECO:0000313" key="3">
    <source>
        <dbReference type="EMBL" id="CAH1782069.1"/>
    </source>
</evidence>
<gene>
    <name evidence="3" type="ORF">OFUS_LOCUS8553</name>
</gene>
<feature type="region of interest" description="Disordered" evidence="1">
    <location>
        <begin position="110"/>
        <end position="139"/>
    </location>
</feature>
<sequence>ILTAALAIALVVLVSESYAHRDRKGRKGGKGRDPPPQQPPIAQRPVIGRKCIWSDYGDEEYGKCSVSCGGGTQQVMRYRYKLYGDAETGNLECIGSSFMYVRTQSCNTQSCPGPQTTPKKIIPPGPGPQPPRPQPIVPPPVPGRKCRWSNYGREKFGPCSVSCGGGTLRVTRKRNKLYGIAETGDPECYGSDTEVIRTQSCNTRPCRDCQWGPWTRWQLLEPCFTFDQRCGVAMSRRSRRCYCNGIEVDPRHCTGIAVEQTTRPCCVDHPGPQPPQPGCGIWGKWMDVPGKCNPPADCTPLVPVGKKRETCVITTYKCQVVRQCTPCPGIPKGCIGVAFKTEDRQCCKTGPKPTTKKQTTPKKTTPKATTTKPATTTKKVEQCPKYTWGLWEDCDNPGCSPFLDHPGFPQNIRRKRQQPFSCVSVEETICKRVSTGCTNCGGKICPKEPQFERKKLKCCNV</sequence>
<protein>
    <submittedName>
        <fullName evidence="3">Uncharacterized protein</fullName>
    </submittedName>
</protein>
<accession>A0A8S4NKK4</accession>
<name>A0A8S4NKK4_OWEFU</name>
<keyword evidence="2" id="KW-0732">Signal</keyword>
<feature type="signal peptide" evidence="2">
    <location>
        <begin position="1"/>
        <end position="19"/>
    </location>
</feature>
<keyword evidence="4" id="KW-1185">Reference proteome</keyword>
<evidence type="ECO:0000256" key="2">
    <source>
        <dbReference type="SAM" id="SignalP"/>
    </source>
</evidence>
<dbReference type="Gene3D" id="2.20.100.10">
    <property type="entry name" value="Thrombospondin type-1 (TSP1) repeat"/>
    <property type="match status" value="2"/>
</dbReference>
<reference evidence="3" key="1">
    <citation type="submission" date="2022-03" db="EMBL/GenBank/DDBJ databases">
        <authorList>
            <person name="Martin C."/>
        </authorList>
    </citation>
    <scope>NUCLEOTIDE SEQUENCE</scope>
</reference>
<organism evidence="3 4">
    <name type="scientific">Owenia fusiformis</name>
    <name type="common">Polychaete worm</name>
    <dbReference type="NCBI Taxonomy" id="6347"/>
    <lineage>
        <taxon>Eukaryota</taxon>
        <taxon>Metazoa</taxon>
        <taxon>Spiralia</taxon>
        <taxon>Lophotrochozoa</taxon>
        <taxon>Annelida</taxon>
        <taxon>Polychaeta</taxon>
        <taxon>Sedentaria</taxon>
        <taxon>Canalipalpata</taxon>
        <taxon>Sabellida</taxon>
        <taxon>Oweniida</taxon>
        <taxon>Oweniidae</taxon>
        <taxon>Owenia</taxon>
    </lineage>
</organism>
<feature type="region of interest" description="Disordered" evidence="1">
    <location>
        <begin position="350"/>
        <end position="373"/>
    </location>
</feature>
<dbReference type="PROSITE" id="PS50092">
    <property type="entry name" value="TSP1"/>
    <property type="match status" value="2"/>
</dbReference>
<dbReference type="InterPro" id="IPR000884">
    <property type="entry name" value="TSP1_rpt"/>
</dbReference>
<evidence type="ECO:0000313" key="4">
    <source>
        <dbReference type="Proteomes" id="UP000749559"/>
    </source>
</evidence>